<keyword evidence="6" id="KW-1185">Reference proteome</keyword>
<gene>
    <name evidence="5" type="ORF">MRATA1EN1_LOCUS7381</name>
</gene>
<organism evidence="5 6">
    <name type="scientific">Rangifer tarandus platyrhynchus</name>
    <name type="common">Svalbard reindeer</name>
    <dbReference type="NCBI Taxonomy" id="3082113"/>
    <lineage>
        <taxon>Eukaryota</taxon>
        <taxon>Metazoa</taxon>
        <taxon>Chordata</taxon>
        <taxon>Craniata</taxon>
        <taxon>Vertebrata</taxon>
        <taxon>Euteleostomi</taxon>
        <taxon>Mammalia</taxon>
        <taxon>Eutheria</taxon>
        <taxon>Laurasiatheria</taxon>
        <taxon>Artiodactyla</taxon>
        <taxon>Ruminantia</taxon>
        <taxon>Pecora</taxon>
        <taxon>Cervidae</taxon>
        <taxon>Odocoileinae</taxon>
        <taxon>Rangifer</taxon>
    </lineage>
</organism>
<evidence type="ECO:0000256" key="4">
    <source>
        <dbReference type="ARBA" id="ARBA00034132"/>
    </source>
</evidence>
<dbReference type="PANTHER" id="PTHR13349:SF2">
    <property type="entry name" value="TRANSLATION MACHINERY-ASSOCIATED PROTEIN 16"/>
    <property type="match status" value="1"/>
</dbReference>
<comment type="function">
    <text evidence="2">Involved in the biogenesis of the 60S ribosomal subunit in the nucleus.</text>
</comment>
<evidence type="ECO:0000313" key="6">
    <source>
        <dbReference type="Proteomes" id="UP001176941"/>
    </source>
</evidence>
<reference evidence="5" key="1">
    <citation type="submission" date="2023-04" db="EMBL/GenBank/DDBJ databases">
        <authorList>
            <consortium name="ELIXIR-Norway"/>
        </authorList>
    </citation>
    <scope>NUCLEOTIDE SEQUENCE [LARGE SCALE GENOMIC DNA]</scope>
</reference>
<dbReference type="InterPro" id="IPR021346">
    <property type="entry name" value="Tma16"/>
</dbReference>
<dbReference type="Proteomes" id="UP001176941">
    <property type="component" value="Chromosome 17"/>
</dbReference>
<comment type="similarity">
    <text evidence="3">Belongs to the TMA16 family.</text>
</comment>
<accession>A0ABN8YA47</accession>
<evidence type="ECO:0000256" key="2">
    <source>
        <dbReference type="ARBA" id="ARBA00034079"/>
    </source>
</evidence>
<comment type="subunit">
    <text evidence="4">Associates with pre-60S ribosomal particles.</text>
</comment>
<dbReference type="Pfam" id="PF11176">
    <property type="entry name" value="Tma16"/>
    <property type="match status" value="1"/>
</dbReference>
<name>A0ABN8YA47_RANTA</name>
<sequence length="105" mass="12630">MQEVVVGAVWYLNRFSSKLEQIELRNSFEDRQGRRHCSREAAIRQTLERERWQYQAHGLEILDILNADNLKTFRGWDFDLKKLPNIKMRKAVLAMRCPRSVRRKL</sequence>
<evidence type="ECO:0000256" key="3">
    <source>
        <dbReference type="ARBA" id="ARBA00034127"/>
    </source>
</evidence>
<evidence type="ECO:0000256" key="1">
    <source>
        <dbReference type="ARBA" id="ARBA00020047"/>
    </source>
</evidence>
<proteinExistence type="inferred from homology"/>
<dbReference type="PANTHER" id="PTHR13349">
    <property type="entry name" value="TRANSLATION MACHINERY-ASSOCIATED PROTEIN 16"/>
    <property type="match status" value="1"/>
</dbReference>
<dbReference type="InterPro" id="IPR038356">
    <property type="entry name" value="Tma16_sf"/>
</dbReference>
<protein>
    <recommendedName>
        <fullName evidence="1">Translation machinery-associated protein 16</fullName>
    </recommendedName>
</protein>
<evidence type="ECO:0000313" key="5">
    <source>
        <dbReference type="EMBL" id="CAI9158419.1"/>
    </source>
</evidence>
<dbReference type="EMBL" id="OX459953">
    <property type="protein sequence ID" value="CAI9158419.1"/>
    <property type="molecule type" value="Genomic_DNA"/>
</dbReference>
<dbReference type="Gene3D" id="1.20.1440.170">
    <property type="entry name" value="Translation machinery-associated protein 16-like"/>
    <property type="match status" value="1"/>
</dbReference>